<dbReference type="STRING" id="1797716.A3D07_02485"/>
<accession>A0A1F5GDY0</accession>
<protein>
    <submittedName>
        <fullName evidence="1">Uncharacterized protein</fullName>
    </submittedName>
</protein>
<evidence type="ECO:0000313" key="2">
    <source>
        <dbReference type="Proteomes" id="UP000177124"/>
    </source>
</evidence>
<comment type="caution">
    <text evidence="1">The sequence shown here is derived from an EMBL/GenBank/DDBJ whole genome shotgun (WGS) entry which is preliminary data.</text>
</comment>
<dbReference type="AlphaFoldDB" id="A0A1F5GDY0"/>
<gene>
    <name evidence="1" type="ORF">A3D07_02485</name>
</gene>
<dbReference type="Proteomes" id="UP000177124">
    <property type="component" value="Unassembled WGS sequence"/>
</dbReference>
<evidence type="ECO:0000313" key="1">
    <source>
        <dbReference type="EMBL" id="OGD90036.1"/>
    </source>
</evidence>
<dbReference type="EMBL" id="MFBF01000056">
    <property type="protein sequence ID" value="OGD90036.1"/>
    <property type="molecule type" value="Genomic_DNA"/>
</dbReference>
<organism evidence="1 2">
    <name type="scientific">Candidatus Curtissbacteria bacterium RIFCSPHIGHO2_02_FULL_42_15</name>
    <dbReference type="NCBI Taxonomy" id="1797716"/>
    <lineage>
        <taxon>Bacteria</taxon>
        <taxon>Candidatus Curtissiibacteriota</taxon>
    </lineage>
</organism>
<reference evidence="1 2" key="1">
    <citation type="journal article" date="2016" name="Nat. Commun.">
        <title>Thousands of microbial genomes shed light on interconnected biogeochemical processes in an aquifer system.</title>
        <authorList>
            <person name="Anantharaman K."/>
            <person name="Brown C.T."/>
            <person name="Hug L.A."/>
            <person name="Sharon I."/>
            <person name="Castelle C.J."/>
            <person name="Probst A.J."/>
            <person name="Thomas B.C."/>
            <person name="Singh A."/>
            <person name="Wilkins M.J."/>
            <person name="Karaoz U."/>
            <person name="Brodie E.L."/>
            <person name="Williams K.H."/>
            <person name="Hubbard S.S."/>
            <person name="Banfield J.F."/>
        </authorList>
    </citation>
    <scope>NUCLEOTIDE SEQUENCE [LARGE SCALE GENOMIC DNA]</scope>
</reference>
<name>A0A1F5GDY0_9BACT</name>
<proteinExistence type="predicted"/>
<sequence length="462" mass="53918">MQPDRERRFLNPERVLSEREICNEALEVYRHWHAVLGEHRDIIDFDLREKPERGEQILAEMFQRAPTRIQLSSHVEIVGRLLEQVKKSKPVSSENSHIWDFLEAQVEASYWYAKKKAGYKIDTFEYIEMTQTFEPEFIPESLLQALSQRLVTQAEEITGSSDPAVMEKWRKANCLSSDGAKELFGEKALQAAKRIRHFTGLYFDHDFDVEAVDVNEYWWVWANTDPDTGRFLFRQNFSEERDKIWTPGKAEELGWHEGFHGARMARRKELIRRGKLHPFFGLTTVHGPEAAVDEGLGQTLVYFVPGIYQSLSPEGKLRVDESVLRSMVYGNIHLRINDPRESLSPGQITRYIRTHIPWEPRKIIDRESKDRTSDPLLQTYRYAYALGVRMMLTYAENLNDRGKQEFLRNIFERPYTLPQVNNLFNRLITKKRNIASNIPKGQIPDADGENVQENSFLTQNIA</sequence>